<sequence length="233" mass="26259">MDEIVISKSQVDKAGSVIRKCFRGELGDEAQVKHAFRVVEAFRAAHQVPLAKANMGLRSMIKTEGCQVEVSQRLKRFTTIIDKLTAREQTLALSGMQDIGGCRAILGSVEEIRRVEARLRKRRPVTRYKDYITDPRLSGYRGVHLVVKYDQRCVEIQLRTPLMHLWAITVERQSALVGENLKQDGSHAVQQLMSVMSRAMAIDEAGETIPSSLLEEIERLRVQATPYLEKGSV</sequence>
<evidence type="ECO:0000259" key="1">
    <source>
        <dbReference type="SMART" id="SM00954"/>
    </source>
</evidence>
<dbReference type="Pfam" id="PF04607">
    <property type="entry name" value="RelA_SpoT"/>
    <property type="match status" value="1"/>
</dbReference>
<evidence type="ECO:0000313" key="2">
    <source>
        <dbReference type="EMBL" id="AGW42531.1"/>
    </source>
</evidence>
<dbReference type="OrthoDB" id="9789634at2"/>
<dbReference type="eggNOG" id="COG2357">
    <property type="taxonomic scope" value="Bacteria"/>
</dbReference>
<dbReference type="Proteomes" id="UP000016743">
    <property type="component" value="Chromosome"/>
</dbReference>
<proteinExistence type="predicted"/>
<accession>U3P9M1</accession>
<reference evidence="2 3" key="1">
    <citation type="journal article" date="2013" name="Genome Announc.">
        <title>Complete Genome Sequence of Leifsonia xyli subsp. cynodontis Strain DSM46306, a Gram-Positive Bacterial Pathogen of Grasses.</title>
        <authorList>
            <person name="Monteiro-Vitorello C.B."/>
            <person name="Zerillo M.M."/>
            <person name="Van Sluys M.A."/>
            <person name="Camargo L.E."/>
            <person name="Kitajima J.P."/>
        </authorList>
    </citation>
    <scope>NUCLEOTIDE SEQUENCE [LARGE SCALE GENOMIC DNA]</scope>
    <source>
        <strain evidence="2 3">DSM 46306</strain>
    </source>
</reference>
<feature type="domain" description="RelA/SpoT" evidence="1">
    <location>
        <begin position="72"/>
        <end position="181"/>
    </location>
</feature>
<dbReference type="SMART" id="SM00954">
    <property type="entry name" value="RelA_SpoT"/>
    <property type="match status" value="1"/>
</dbReference>
<organism evidence="2 3">
    <name type="scientific">Leifsonia xyli subsp. cynodontis DSM 46306</name>
    <dbReference type="NCBI Taxonomy" id="1389489"/>
    <lineage>
        <taxon>Bacteria</taxon>
        <taxon>Bacillati</taxon>
        <taxon>Actinomycetota</taxon>
        <taxon>Actinomycetes</taxon>
        <taxon>Micrococcales</taxon>
        <taxon>Microbacteriaceae</taxon>
        <taxon>Leifsonia</taxon>
    </lineage>
</organism>
<dbReference type="EMBL" id="CP006734">
    <property type="protein sequence ID" value="AGW42531.1"/>
    <property type="molecule type" value="Genomic_DNA"/>
</dbReference>
<dbReference type="InterPro" id="IPR052366">
    <property type="entry name" value="GTP_Pyrophosphokinase"/>
</dbReference>
<dbReference type="STRING" id="1389489.O159_26190"/>
<dbReference type="GO" id="GO:0015969">
    <property type="term" value="P:guanosine tetraphosphate metabolic process"/>
    <property type="evidence" value="ECO:0007669"/>
    <property type="project" value="InterPro"/>
</dbReference>
<dbReference type="InterPro" id="IPR007685">
    <property type="entry name" value="RelA_SpoT"/>
</dbReference>
<dbReference type="RefSeq" id="WP_021755999.1">
    <property type="nucleotide sequence ID" value="NC_022438.1"/>
</dbReference>
<dbReference type="InterPro" id="IPR043519">
    <property type="entry name" value="NT_sf"/>
</dbReference>
<dbReference type="AlphaFoldDB" id="U3P9M1"/>
<dbReference type="PANTHER" id="PTHR47837:SF1">
    <property type="entry name" value="GTP PYROPHOSPHOKINASE YJBM"/>
    <property type="match status" value="1"/>
</dbReference>
<dbReference type="KEGG" id="lxy:O159_26190"/>
<keyword evidence="3" id="KW-1185">Reference proteome</keyword>
<dbReference type="PATRIC" id="fig|1389489.3.peg.2512"/>
<dbReference type="Gene3D" id="3.30.460.10">
    <property type="entry name" value="Beta Polymerase, domain 2"/>
    <property type="match status" value="1"/>
</dbReference>
<evidence type="ECO:0000313" key="3">
    <source>
        <dbReference type="Proteomes" id="UP000016743"/>
    </source>
</evidence>
<dbReference type="SUPFAM" id="SSF81301">
    <property type="entry name" value="Nucleotidyltransferase"/>
    <property type="match status" value="1"/>
</dbReference>
<gene>
    <name evidence="2" type="ORF">O159_26190</name>
</gene>
<dbReference type="CDD" id="cd05399">
    <property type="entry name" value="NT_Rel-Spo_like"/>
    <property type="match status" value="1"/>
</dbReference>
<protein>
    <recommendedName>
        <fullName evidence="1">RelA/SpoT domain-containing protein</fullName>
    </recommendedName>
</protein>
<dbReference type="HOGENOM" id="CLU_097424_0_0_11"/>
<dbReference type="PANTHER" id="PTHR47837">
    <property type="entry name" value="GTP PYROPHOSPHOKINASE YJBM"/>
    <property type="match status" value="1"/>
</dbReference>
<name>U3P9M1_LEIXC</name>